<name>A0A1H8LEY6_9RHOB</name>
<dbReference type="Proteomes" id="UP000183002">
    <property type="component" value="Unassembled WGS sequence"/>
</dbReference>
<organism evidence="2 3">
    <name type="scientific">Pseudorhodobacter antarcticus</name>
    <dbReference type="NCBI Taxonomy" id="1077947"/>
    <lineage>
        <taxon>Bacteria</taxon>
        <taxon>Pseudomonadati</taxon>
        <taxon>Pseudomonadota</taxon>
        <taxon>Alphaproteobacteria</taxon>
        <taxon>Rhodobacterales</taxon>
        <taxon>Paracoccaceae</taxon>
        <taxon>Pseudorhodobacter</taxon>
    </lineage>
</organism>
<protein>
    <submittedName>
        <fullName evidence="2">Uncharacterized protein</fullName>
    </submittedName>
</protein>
<gene>
    <name evidence="2" type="ORF">SAMN05216227_104123</name>
</gene>
<sequence length="34" mass="3440">MNGFSLILSGLGLRLAGAAVVSGLLWLALWALVG</sequence>
<keyword evidence="1" id="KW-0472">Membrane</keyword>
<reference evidence="2 3" key="1">
    <citation type="submission" date="2016-10" db="EMBL/GenBank/DDBJ databases">
        <authorList>
            <person name="de Groot N.N."/>
        </authorList>
    </citation>
    <scope>NUCLEOTIDE SEQUENCE [LARGE SCALE GENOMIC DNA]</scope>
    <source>
        <strain evidence="2 3">CGMCC 1.10836</strain>
    </source>
</reference>
<evidence type="ECO:0000256" key="1">
    <source>
        <dbReference type="SAM" id="Phobius"/>
    </source>
</evidence>
<evidence type="ECO:0000313" key="2">
    <source>
        <dbReference type="EMBL" id="SEO03721.1"/>
    </source>
</evidence>
<evidence type="ECO:0000313" key="3">
    <source>
        <dbReference type="Proteomes" id="UP000183002"/>
    </source>
</evidence>
<keyword evidence="3" id="KW-1185">Reference proteome</keyword>
<accession>A0A1H8LEY6</accession>
<dbReference type="EMBL" id="FOCO01000041">
    <property type="protein sequence ID" value="SEO03721.1"/>
    <property type="molecule type" value="Genomic_DNA"/>
</dbReference>
<keyword evidence="1" id="KW-1133">Transmembrane helix</keyword>
<proteinExistence type="predicted"/>
<feature type="transmembrane region" description="Helical" evidence="1">
    <location>
        <begin position="12"/>
        <end position="33"/>
    </location>
</feature>
<keyword evidence="1" id="KW-0812">Transmembrane</keyword>
<dbReference type="AlphaFoldDB" id="A0A1H8LEY6"/>